<reference evidence="2" key="1">
    <citation type="submission" date="2023-06" db="EMBL/GenBank/DDBJ databases">
        <title>Genome-scale phylogeny and comparative genomics of the fungal order Sordariales.</title>
        <authorList>
            <consortium name="Lawrence Berkeley National Laboratory"/>
            <person name="Hensen N."/>
            <person name="Bonometti L."/>
            <person name="Westerberg I."/>
            <person name="Brannstrom I.O."/>
            <person name="Guillou S."/>
            <person name="Cros-Aarteil S."/>
            <person name="Calhoun S."/>
            <person name="Haridas S."/>
            <person name="Kuo A."/>
            <person name="Mondo S."/>
            <person name="Pangilinan J."/>
            <person name="Riley R."/>
            <person name="Labutti K."/>
            <person name="Andreopoulos B."/>
            <person name="Lipzen A."/>
            <person name="Chen C."/>
            <person name="Yanf M."/>
            <person name="Daum C."/>
            <person name="Ng V."/>
            <person name="Clum A."/>
            <person name="Steindorff A."/>
            <person name="Ohm R."/>
            <person name="Martin F."/>
            <person name="Silar P."/>
            <person name="Natvig D."/>
            <person name="Lalanne C."/>
            <person name="Gautier V."/>
            <person name="Ament-Velasquez S.L."/>
            <person name="Kruys A."/>
            <person name="Hutchinson M.I."/>
            <person name="Powell A.J."/>
            <person name="Barry K."/>
            <person name="Miller A.N."/>
            <person name="Grigoriev I.V."/>
            <person name="Debuchy R."/>
            <person name="Gladieux P."/>
            <person name="Thoren M.H."/>
            <person name="Johannesson H."/>
        </authorList>
    </citation>
    <scope>NUCLEOTIDE SEQUENCE</scope>
    <source>
        <strain evidence="2">PSN4</strain>
    </source>
</reference>
<keyword evidence="1" id="KW-0732">Signal</keyword>
<proteinExistence type="predicted"/>
<evidence type="ECO:0000256" key="1">
    <source>
        <dbReference type="SAM" id="SignalP"/>
    </source>
</evidence>
<feature type="signal peptide" evidence="1">
    <location>
        <begin position="1"/>
        <end position="19"/>
    </location>
</feature>
<evidence type="ECO:0000313" key="2">
    <source>
        <dbReference type="EMBL" id="KAK1753674.1"/>
    </source>
</evidence>
<keyword evidence="3" id="KW-1185">Reference proteome</keyword>
<name>A0AAJ0F9Z6_9PEZI</name>
<dbReference type="AlphaFoldDB" id="A0AAJ0F9Z6"/>
<evidence type="ECO:0000313" key="3">
    <source>
        <dbReference type="Proteomes" id="UP001239445"/>
    </source>
</evidence>
<protein>
    <submittedName>
        <fullName evidence="2">Uncharacterized protein</fullName>
    </submittedName>
</protein>
<comment type="caution">
    <text evidence="2">The sequence shown here is derived from an EMBL/GenBank/DDBJ whole genome shotgun (WGS) entry which is preliminary data.</text>
</comment>
<sequence>MKATGTFILSAILASLVAAAPAVDHPPATPARSPNAAQPANLFKRDCNGGSCPCNLPDYSFCINNQAQPDSCFCQSACCSANNGYCWPADQPHLPGDYCFGGTPGK</sequence>
<accession>A0AAJ0F9Z6</accession>
<organism evidence="2 3">
    <name type="scientific">Echria macrotheca</name>
    <dbReference type="NCBI Taxonomy" id="438768"/>
    <lineage>
        <taxon>Eukaryota</taxon>
        <taxon>Fungi</taxon>
        <taxon>Dikarya</taxon>
        <taxon>Ascomycota</taxon>
        <taxon>Pezizomycotina</taxon>
        <taxon>Sordariomycetes</taxon>
        <taxon>Sordariomycetidae</taxon>
        <taxon>Sordariales</taxon>
        <taxon>Schizotheciaceae</taxon>
        <taxon>Echria</taxon>
    </lineage>
</organism>
<dbReference type="Proteomes" id="UP001239445">
    <property type="component" value="Unassembled WGS sequence"/>
</dbReference>
<feature type="chain" id="PRO_5042462429" evidence="1">
    <location>
        <begin position="20"/>
        <end position="106"/>
    </location>
</feature>
<dbReference type="EMBL" id="MU839837">
    <property type="protein sequence ID" value="KAK1753674.1"/>
    <property type="molecule type" value="Genomic_DNA"/>
</dbReference>
<gene>
    <name evidence="2" type="ORF">QBC47DRAFT_404020</name>
</gene>